<gene>
    <name evidence="1" type="ORF">EVAR_42763_1</name>
</gene>
<proteinExistence type="predicted"/>
<dbReference type="Proteomes" id="UP000299102">
    <property type="component" value="Unassembled WGS sequence"/>
</dbReference>
<sequence>MTNSTSPSAYQIAIIIMRVVPSAAALGGRRLAPSHLARVPPCQRTAADGGPFYYLQEYRHGHESMPTIKYLIIASSAAGDRYHKHFSGDSHKTKMNYVYS</sequence>
<dbReference type="AlphaFoldDB" id="A0A4C1WM69"/>
<reference evidence="1 2" key="1">
    <citation type="journal article" date="2019" name="Commun. Biol.">
        <title>The bagworm genome reveals a unique fibroin gene that provides high tensile strength.</title>
        <authorList>
            <person name="Kono N."/>
            <person name="Nakamura H."/>
            <person name="Ohtoshi R."/>
            <person name="Tomita M."/>
            <person name="Numata K."/>
            <person name="Arakawa K."/>
        </authorList>
    </citation>
    <scope>NUCLEOTIDE SEQUENCE [LARGE SCALE GENOMIC DNA]</scope>
</reference>
<organism evidence="1 2">
    <name type="scientific">Eumeta variegata</name>
    <name type="common">Bagworm moth</name>
    <name type="synonym">Eumeta japonica</name>
    <dbReference type="NCBI Taxonomy" id="151549"/>
    <lineage>
        <taxon>Eukaryota</taxon>
        <taxon>Metazoa</taxon>
        <taxon>Ecdysozoa</taxon>
        <taxon>Arthropoda</taxon>
        <taxon>Hexapoda</taxon>
        <taxon>Insecta</taxon>
        <taxon>Pterygota</taxon>
        <taxon>Neoptera</taxon>
        <taxon>Endopterygota</taxon>
        <taxon>Lepidoptera</taxon>
        <taxon>Glossata</taxon>
        <taxon>Ditrysia</taxon>
        <taxon>Tineoidea</taxon>
        <taxon>Psychidae</taxon>
        <taxon>Oiketicinae</taxon>
        <taxon>Eumeta</taxon>
    </lineage>
</organism>
<accession>A0A4C1WM69</accession>
<evidence type="ECO:0000313" key="2">
    <source>
        <dbReference type="Proteomes" id="UP000299102"/>
    </source>
</evidence>
<dbReference type="EMBL" id="BGZK01000584">
    <property type="protein sequence ID" value="GBP51582.1"/>
    <property type="molecule type" value="Genomic_DNA"/>
</dbReference>
<name>A0A4C1WM69_EUMVA</name>
<keyword evidence="2" id="KW-1185">Reference proteome</keyword>
<evidence type="ECO:0000313" key="1">
    <source>
        <dbReference type="EMBL" id="GBP51582.1"/>
    </source>
</evidence>
<protein>
    <submittedName>
        <fullName evidence="1">Uncharacterized protein</fullName>
    </submittedName>
</protein>
<comment type="caution">
    <text evidence="1">The sequence shown here is derived from an EMBL/GenBank/DDBJ whole genome shotgun (WGS) entry which is preliminary data.</text>
</comment>